<accession>A0ABW4K0H3</accession>
<dbReference type="Pfam" id="PF11391">
    <property type="entry name" value="DUF2798"/>
    <property type="match status" value="1"/>
</dbReference>
<keyword evidence="1" id="KW-0812">Transmembrane</keyword>
<sequence length="77" mass="8526">MLDTKTVILAQVFISGMMAFLMTGFFGFLNDGPTQAFLIHWPQSFLTGWPVAFVFSLGVGPIAFKIAARLMDLLRRG</sequence>
<dbReference type="RefSeq" id="WP_149892348.1">
    <property type="nucleotide sequence ID" value="NZ_JBHUFA010000012.1"/>
</dbReference>
<evidence type="ECO:0000256" key="1">
    <source>
        <dbReference type="SAM" id="Phobius"/>
    </source>
</evidence>
<proteinExistence type="predicted"/>
<feature type="transmembrane region" description="Helical" evidence="1">
    <location>
        <begin position="7"/>
        <end position="29"/>
    </location>
</feature>
<organism evidence="2 3">
    <name type="scientific">Roseibium aestuarii</name>
    <dbReference type="NCBI Taxonomy" id="2600299"/>
    <lineage>
        <taxon>Bacteria</taxon>
        <taxon>Pseudomonadati</taxon>
        <taxon>Pseudomonadota</taxon>
        <taxon>Alphaproteobacteria</taxon>
        <taxon>Hyphomicrobiales</taxon>
        <taxon>Stappiaceae</taxon>
        <taxon>Roseibium</taxon>
    </lineage>
</organism>
<dbReference type="InterPro" id="IPR021529">
    <property type="entry name" value="DUF2798"/>
</dbReference>
<evidence type="ECO:0000313" key="2">
    <source>
        <dbReference type="EMBL" id="MFD1696901.1"/>
    </source>
</evidence>
<reference evidence="3" key="1">
    <citation type="journal article" date="2019" name="Int. J. Syst. Evol. Microbiol.">
        <title>The Global Catalogue of Microorganisms (GCM) 10K type strain sequencing project: providing services to taxonomists for standard genome sequencing and annotation.</title>
        <authorList>
            <consortium name="The Broad Institute Genomics Platform"/>
            <consortium name="The Broad Institute Genome Sequencing Center for Infectious Disease"/>
            <person name="Wu L."/>
            <person name="Ma J."/>
        </authorList>
    </citation>
    <scope>NUCLEOTIDE SEQUENCE [LARGE SCALE GENOMIC DNA]</scope>
    <source>
        <strain evidence="3">JCM 3369</strain>
    </source>
</reference>
<gene>
    <name evidence="2" type="ORF">ACFSC7_15390</name>
</gene>
<keyword evidence="1" id="KW-1133">Transmembrane helix</keyword>
<dbReference type="EMBL" id="JBHUFA010000012">
    <property type="protein sequence ID" value="MFD1696901.1"/>
    <property type="molecule type" value="Genomic_DNA"/>
</dbReference>
<keyword evidence="1" id="KW-0472">Membrane</keyword>
<dbReference type="Proteomes" id="UP001597327">
    <property type="component" value="Unassembled WGS sequence"/>
</dbReference>
<feature type="transmembrane region" description="Helical" evidence="1">
    <location>
        <begin position="49"/>
        <end position="68"/>
    </location>
</feature>
<evidence type="ECO:0000313" key="3">
    <source>
        <dbReference type="Proteomes" id="UP001597327"/>
    </source>
</evidence>
<keyword evidence="3" id="KW-1185">Reference proteome</keyword>
<comment type="caution">
    <text evidence="2">The sequence shown here is derived from an EMBL/GenBank/DDBJ whole genome shotgun (WGS) entry which is preliminary data.</text>
</comment>
<name>A0ABW4K0H3_9HYPH</name>
<protein>
    <submittedName>
        <fullName evidence="2">DUF2798 domain-containing protein</fullName>
    </submittedName>
</protein>